<proteinExistence type="predicted"/>
<dbReference type="EMBL" id="CM000760">
    <property type="protein sequence ID" value="KXG38026.1"/>
    <property type="molecule type" value="Genomic_DNA"/>
</dbReference>
<evidence type="ECO:0000313" key="2">
    <source>
        <dbReference type="Proteomes" id="UP000000768"/>
    </source>
</evidence>
<dbReference type="AlphaFoldDB" id="A0A1B6QJD1"/>
<keyword evidence="2" id="KW-1185">Reference proteome</keyword>
<dbReference type="InParanoid" id="A0A1B6QJD1"/>
<dbReference type="Proteomes" id="UP000000768">
    <property type="component" value="Chromosome 1"/>
</dbReference>
<organism evidence="1 2">
    <name type="scientific">Sorghum bicolor</name>
    <name type="common">Sorghum</name>
    <name type="synonym">Sorghum vulgare</name>
    <dbReference type="NCBI Taxonomy" id="4558"/>
    <lineage>
        <taxon>Eukaryota</taxon>
        <taxon>Viridiplantae</taxon>
        <taxon>Streptophyta</taxon>
        <taxon>Embryophyta</taxon>
        <taxon>Tracheophyta</taxon>
        <taxon>Spermatophyta</taxon>
        <taxon>Magnoliopsida</taxon>
        <taxon>Liliopsida</taxon>
        <taxon>Poales</taxon>
        <taxon>Poaceae</taxon>
        <taxon>PACMAD clade</taxon>
        <taxon>Panicoideae</taxon>
        <taxon>Andropogonodae</taxon>
        <taxon>Andropogoneae</taxon>
        <taxon>Sorghinae</taxon>
        <taxon>Sorghum</taxon>
    </lineage>
</organism>
<reference evidence="1 2" key="1">
    <citation type="journal article" date="2009" name="Nature">
        <title>The Sorghum bicolor genome and the diversification of grasses.</title>
        <authorList>
            <person name="Paterson A.H."/>
            <person name="Bowers J.E."/>
            <person name="Bruggmann R."/>
            <person name="Dubchak I."/>
            <person name="Grimwood J."/>
            <person name="Gundlach H."/>
            <person name="Haberer G."/>
            <person name="Hellsten U."/>
            <person name="Mitros T."/>
            <person name="Poliakov A."/>
            <person name="Schmutz J."/>
            <person name="Spannagl M."/>
            <person name="Tang H."/>
            <person name="Wang X."/>
            <person name="Wicker T."/>
            <person name="Bharti A.K."/>
            <person name="Chapman J."/>
            <person name="Feltus F.A."/>
            <person name="Gowik U."/>
            <person name="Grigoriev I.V."/>
            <person name="Lyons E."/>
            <person name="Maher C.A."/>
            <person name="Martis M."/>
            <person name="Narechania A."/>
            <person name="Otillar R.P."/>
            <person name="Penning B.W."/>
            <person name="Salamov A.A."/>
            <person name="Wang Y."/>
            <person name="Zhang L."/>
            <person name="Carpita N.C."/>
            <person name="Freeling M."/>
            <person name="Gingle A.R."/>
            <person name="Hash C.T."/>
            <person name="Keller B."/>
            <person name="Klein P."/>
            <person name="Kresovich S."/>
            <person name="McCann M.C."/>
            <person name="Ming R."/>
            <person name="Peterson D.G."/>
            <person name="Mehboob-ur-Rahman"/>
            <person name="Ware D."/>
            <person name="Westhoff P."/>
            <person name="Mayer K.F."/>
            <person name="Messing J."/>
            <person name="Rokhsar D.S."/>
        </authorList>
    </citation>
    <scope>NUCLEOTIDE SEQUENCE [LARGE SCALE GENOMIC DNA]</scope>
    <source>
        <strain evidence="2">cv. BTx623</strain>
    </source>
</reference>
<accession>A0A1B6QJD1</accession>
<protein>
    <submittedName>
        <fullName evidence="1">Uncharacterized protein</fullName>
    </submittedName>
</protein>
<name>A0A1B6QJD1_SORBI</name>
<sequence>MDWRLVTHEQDRRCHSIASYGAVLAPLTMQSPQEKCFFQGETLSHEMQFCVSHTCFNKWLVIFLSLLFMPLVKDARKRGFRQQSLLDFVLFLVQMANSSHWFGMQQIYDRAVCKWNVQALYSINS</sequence>
<reference evidence="2" key="2">
    <citation type="journal article" date="2018" name="Plant J.">
        <title>The Sorghum bicolor reference genome: improved assembly, gene annotations, a transcriptome atlas, and signatures of genome organization.</title>
        <authorList>
            <person name="McCormick R.F."/>
            <person name="Truong S.K."/>
            <person name="Sreedasyam A."/>
            <person name="Jenkins J."/>
            <person name="Shu S."/>
            <person name="Sims D."/>
            <person name="Kennedy M."/>
            <person name="Amirebrahimi M."/>
            <person name="Weers B.D."/>
            <person name="McKinley B."/>
            <person name="Mattison A."/>
            <person name="Morishige D.T."/>
            <person name="Grimwood J."/>
            <person name="Schmutz J."/>
            <person name="Mullet J.E."/>
        </authorList>
    </citation>
    <scope>NUCLEOTIDE SEQUENCE [LARGE SCALE GENOMIC DNA]</scope>
    <source>
        <strain evidence="2">cv. BTx623</strain>
    </source>
</reference>
<dbReference type="Gramene" id="KXG38026">
    <property type="protein sequence ID" value="KXG38026"/>
    <property type="gene ID" value="SORBI_3001G167300"/>
</dbReference>
<evidence type="ECO:0000313" key="1">
    <source>
        <dbReference type="EMBL" id="KXG38026.1"/>
    </source>
</evidence>
<gene>
    <name evidence="1" type="ORF">SORBI_3001G167300</name>
</gene>